<dbReference type="Proteomes" id="UP001303046">
    <property type="component" value="Unassembled WGS sequence"/>
</dbReference>
<sequence>MTEYSMLSQRHCNILVRQTHIGYPPNRRSVNDIGHETDIKYCVARAILDHPSIDEGVRNVELVFDRTGFVTHAEYNFVMGALMNYIVLFNTTRNECVYKMRYGSIWATGESNSTGLQQRIVISLIKTQENDISKARRCTAAQQYRAFAAKLVAEGAHRDAAFLSGHTQRTQVLMYSNTFIETSISGYCLLEELACKEASASSAEIEAAIQQIRIHGLRQCDDENASITEEKVEEETDVAKQGNQVDYSSSSSSDEDFSTLQVERKDVTVLTPLFVETGSAKYAEEILNPNLAKKPRIASDESQHVQIFNEEDIRTLLEEHNLRECTTAPTALTTEQDFMDFAARRRARPIQDFPWIAIRPVPEVRGMGAFAKVDIPRGAIFCDYRGYTGKSETVYGKIDTKDEQMQKRIRNYALEVTVDEGGVKYKMVVAAHLLSYDGSVVLGRYLNHSKHDNCEAVKKIWTSKDNRGNVVVTLWILFKAKRDVKKGEQLLWNYGKEFDTQDFKENCLCSECKNKRRTDTQATESSSVPLEEPSREAWESHFILSQHLAGSGVQPPPLTSYTLLTDVTIRAGLRGLTYEQDSSKSLTSILEESRLLILGNKAKGEDLHNRRSILACLLRMVSAEVLERGHPVVMVFKRTIHPTSSPRVILFGNELQRESRRRYGNCIVYAYGENKLLSLKEQGRDQRQELSLAQECRAAPLFFIRRSSEHWKALCEEENPTVEDIFRATEKQ</sequence>
<dbReference type="Pfam" id="PF00856">
    <property type="entry name" value="SET"/>
    <property type="match status" value="1"/>
</dbReference>
<protein>
    <recommendedName>
        <fullName evidence="2">SET domain-containing protein</fullName>
    </recommendedName>
</protein>
<dbReference type="InterPro" id="IPR001214">
    <property type="entry name" value="SET_dom"/>
</dbReference>
<dbReference type="SMART" id="SM00317">
    <property type="entry name" value="SET"/>
    <property type="match status" value="1"/>
</dbReference>
<evidence type="ECO:0000259" key="2">
    <source>
        <dbReference type="PROSITE" id="PS50280"/>
    </source>
</evidence>
<organism evidence="3 4">
    <name type="scientific">Necator americanus</name>
    <name type="common">Human hookworm</name>
    <dbReference type="NCBI Taxonomy" id="51031"/>
    <lineage>
        <taxon>Eukaryota</taxon>
        <taxon>Metazoa</taxon>
        <taxon>Ecdysozoa</taxon>
        <taxon>Nematoda</taxon>
        <taxon>Chromadorea</taxon>
        <taxon>Rhabditida</taxon>
        <taxon>Rhabditina</taxon>
        <taxon>Rhabditomorpha</taxon>
        <taxon>Strongyloidea</taxon>
        <taxon>Ancylostomatidae</taxon>
        <taxon>Bunostominae</taxon>
        <taxon>Necator</taxon>
    </lineage>
</organism>
<evidence type="ECO:0000256" key="1">
    <source>
        <dbReference type="SAM" id="MobiDB-lite"/>
    </source>
</evidence>
<feature type="region of interest" description="Disordered" evidence="1">
    <location>
        <begin position="229"/>
        <end position="258"/>
    </location>
</feature>
<reference evidence="3 4" key="1">
    <citation type="submission" date="2023-08" db="EMBL/GenBank/DDBJ databases">
        <title>A Necator americanus chromosomal reference genome.</title>
        <authorList>
            <person name="Ilik V."/>
            <person name="Petrzelkova K.J."/>
            <person name="Pardy F."/>
            <person name="Fuh T."/>
            <person name="Niatou-Singa F.S."/>
            <person name="Gouil Q."/>
            <person name="Baker L."/>
            <person name="Ritchie M.E."/>
            <person name="Jex A.R."/>
            <person name="Gazzola D."/>
            <person name="Li H."/>
            <person name="Toshio Fujiwara R."/>
            <person name="Zhan B."/>
            <person name="Aroian R.V."/>
            <person name="Pafco B."/>
            <person name="Schwarz E.M."/>
        </authorList>
    </citation>
    <scope>NUCLEOTIDE SEQUENCE [LARGE SCALE GENOMIC DNA]</scope>
    <source>
        <strain evidence="3 4">Aroian</strain>
        <tissue evidence="3">Whole animal</tissue>
    </source>
</reference>
<gene>
    <name evidence="3" type="primary">Necator_chrIII.g11270</name>
    <name evidence="3" type="ORF">RB195_010505</name>
</gene>
<comment type="caution">
    <text evidence="3">The sequence shown here is derived from an EMBL/GenBank/DDBJ whole genome shotgun (WGS) entry which is preliminary data.</text>
</comment>
<dbReference type="Gene3D" id="2.170.270.10">
    <property type="entry name" value="SET domain"/>
    <property type="match status" value="1"/>
</dbReference>
<dbReference type="PROSITE" id="PS50280">
    <property type="entry name" value="SET"/>
    <property type="match status" value="1"/>
</dbReference>
<name>A0ABR1CY91_NECAM</name>
<dbReference type="EMBL" id="JAVFWL010000003">
    <property type="protein sequence ID" value="KAK6743286.1"/>
    <property type="molecule type" value="Genomic_DNA"/>
</dbReference>
<dbReference type="InterPro" id="IPR046341">
    <property type="entry name" value="SET_dom_sf"/>
</dbReference>
<keyword evidence="4" id="KW-1185">Reference proteome</keyword>
<feature type="domain" description="SET" evidence="2">
    <location>
        <begin position="354"/>
        <end position="495"/>
    </location>
</feature>
<proteinExistence type="predicted"/>
<evidence type="ECO:0000313" key="4">
    <source>
        <dbReference type="Proteomes" id="UP001303046"/>
    </source>
</evidence>
<accession>A0ABR1CY91</accession>
<dbReference type="SUPFAM" id="SSF82199">
    <property type="entry name" value="SET domain"/>
    <property type="match status" value="1"/>
</dbReference>
<evidence type="ECO:0000313" key="3">
    <source>
        <dbReference type="EMBL" id="KAK6743286.1"/>
    </source>
</evidence>